<keyword evidence="2" id="KW-1185">Reference proteome</keyword>
<name>A0A7S5UYP8_9CAUD</name>
<accession>A0A7S5UYP8</accession>
<organism evidence="1 2">
    <name type="scientific">Rhizobium phage RHph_N34</name>
    <dbReference type="NCBI Taxonomy" id="2509586"/>
    <lineage>
        <taxon>Viruses</taxon>
        <taxon>Duplodnaviria</taxon>
        <taxon>Heunggongvirae</taxon>
        <taxon>Uroviricota</taxon>
        <taxon>Caudoviricetes</taxon>
        <taxon>Pootjesviridae</taxon>
        <taxon>Staniewskivirinae</taxon>
        <taxon>Trinifflemingvirus</taxon>
        <taxon>Trinifflemingvirus N34</taxon>
    </lineage>
</organism>
<dbReference type="EMBL" id="MN988534">
    <property type="protein sequence ID" value="QIG73776.1"/>
    <property type="molecule type" value="Genomic_DNA"/>
</dbReference>
<sequence>MSSFAMTADFRTGKREFEDYIISWVIGGRIKVENLKTKIVSFYDYSAHVLRSVIDLCERRKKEEDYLTVYFSIPALELIGTEYIEILQDETAFFLIPQNRKTPESVKLQIKDEGRNVRQIHLSPKNCSLKSSARYLLQPDGELIFFEDITPENFCKRYEEPVVNVYATTLRKK</sequence>
<reference evidence="1 2" key="1">
    <citation type="submission" date="2020-01" db="EMBL/GenBank/DDBJ databases">
        <title>Patterns of diversity and host range of bacteriophage communities associated with bean-nodulatin bacteria.</title>
        <authorList>
            <person name="Vann Cauwenberghe J."/>
            <person name="Santamaria R.I."/>
            <person name="Bustos P."/>
            <person name="Juarez S."/>
            <person name="Gonzalez V."/>
        </authorList>
    </citation>
    <scope>NUCLEOTIDE SEQUENCE [LARGE SCALE GENOMIC DNA]</scope>
    <source>
        <strain evidence="2">RHph</strain>
    </source>
</reference>
<dbReference type="Proteomes" id="UP000646667">
    <property type="component" value="Segment"/>
</dbReference>
<gene>
    <name evidence="1" type="ORF">EVC06_001</name>
</gene>
<proteinExistence type="predicted"/>
<protein>
    <submittedName>
        <fullName evidence="1">Uncharacterized protein</fullName>
    </submittedName>
</protein>
<evidence type="ECO:0000313" key="2">
    <source>
        <dbReference type="Proteomes" id="UP000646667"/>
    </source>
</evidence>
<evidence type="ECO:0000313" key="1">
    <source>
        <dbReference type="EMBL" id="QIG73776.1"/>
    </source>
</evidence>